<protein>
    <recommendedName>
        <fullName evidence="3">5'-AMP-activated protein kinase subunit beta-1</fullName>
    </recommendedName>
</protein>
<dbReference type="CDD" id="cd02859">
    <property type="entry name" value="E_set_AMPKbeta_like_N"/>
    <property type="match status" value="1"/>
</dbReference>
<feature type="compositionally biased region" description="Basic and acidic residues" evidence="4">
    <location>
        <begin position="28"/>
        <end position="41"/>
    </location>
</feature>
<evidence type="ECO:0000313" key="6">
    <source>
        <dbReference type="EMBL" id="CAD7278253.1"/>
    </source>
</evidence>
<dbReference type="Gene3D" id="6.20.250.60">
    <property type="match status" value="1"/>
</dbReference>
<feature type="compositionally biased region" description="Basic residues" evidence="4">
    <location>
        <begin position="42"/>
        <end position="51"/>
    </location>
</feature>
<evidence type="ECO:0000313" key="7">
    <source>
        <dbReference type="Proteomes" id="UP000678499"/>
    </source>
</evidence>
<comment type="function">
    <text evidence="2">Non-catalytic subunit of AMP-activated protein kinase (AMPK), an energy sensor protein kinase that plays a key role in regulating cellular energy metabolism. In response to reduction of intracellular ATP levels, AMPK activates energy-producing pathways and inhibits energy-consuming processes: inhibits protein, carbohydrate and lipid biosynthesis, as well as cell growth and proliferation. AMPK acts via direct phosphorylation of metabolic enzymes, and by longer-term effects via phosphorylation of transcription regulators. Also acts as a regulator of cellular polarity by remodeling the actin cytoskeleton; probably by indirectly activating myosin. Beta non-catalytic subunit acts as a scaffold on which the AMPK complex assembles, via its C-terminus that bridges alpha (PRKAA1 or PRKAA2) and gamma subunits (PRKAG1, PRKAG2 or PRKAG3).</text>
</comment>
<evidence type="ECO:0000259" key="5">
    <source>
        <dbReference type="SMART" id="SM01010"/>
    </source>
</evidence>
<evidence type="ECO:0000256" key="4">
    <source>
        <dbReference type="SAM" id="MobiDB-lite"/>
    </source>
</evidence>
<gene>
    <name evidence="6" type="ORF">NMOB1V02_LOCUS5962</name>
</gene>
<reference evidence="6" key="1">
    <citation type="submission" date="2020-11" db="EMBL/GenBank/DDBJ databases">
        <authorList>
            <person name="Tran Van P."/>
        </authorList>
    </citation>
    <scope>NUCLEOTIDE SEQUENCE</scope>
</reference>
<dbReference type="Gene3D" id="2.60.40.10">
    <property type="entry name" value="Immunoglobulins"/>
    <property type="match status" value="1"/>
</dbReference>
<evidence type="ECO:0000256" key="2">
    <source>
        <dbReference type="ARBA" id="ARBA00025180"/>
    </source>
</evidence>
<dbReference type="EMBL" id="OA883204">
    <property type="protein sequence ID" value="CAD7278253.1"/>
    <property type="molecule type" value="Genomic_DNA"/>
</dbReference>
<dbReference type="AlphaFoldDB" id="A0A7R9BMU6"/>
<dbReference type="EMBL" id="CAJPEX010001167">
    <property type="protein sequence ID" value="CAG0918405.1"/>
    <property type="molecule type" value="Genomic_DNA"/>
</dbReference>
<dbReference type="SMART" id="SM01010">
    <property type="entry name" value="AMPKBI"/>
    <property type="match status" value="1"/>
</dbReference>
<keyword evidence="7" id="KW-1185">Reference proteome</keyword>
<evidence type="ECO:0000256" key="3">
    <source>
        <dbReference type="ARBA" id="ARBA00040010"/>
    </source>
</evidence>
<dbReference type="InterPro" id="IPR050827">
    <property type="entry name" value="CRP1_MDG1_kinase"/>
</dbReference>
<dbReference type="SUPFAM" id="SSF81296">
    <property type="entry name" value="E set domains"/>
    <property type="match status" value="1"/>
</dbReference>
<feature type="domain" description="Association with the SNF1 complex (ASC)" evidence="5">
    <location>
        <begin position="178"/>
        <end position="270"/>
    </location>
</feature>
<dbReference type="PANTHER" id="PTHR10343">
    <property type="entry name" value="5'-AMP-ACTIVATED PROTEIN KINASE , BETA SUBUNIT"/>
    <property type="match status" value="1"/>
</dbReference>
<dbReference type="GO" id="GO:0005737">
    <property type="term" value="C:cytoplasm"/>
    <property type="evidence" value="ECO:0007669"/>
    <property type="project" value="UniProtKB-ARBA"/>
</dbReference>
<dbReference type="PANTHER" id="PTHR10343:SF84">
    <property type="entry name" value="5'-AMP-ACTIVATED PROTEIN KINASE SUBUNIT BETA-1"/>
    <property type="match status" value="1"/>
</dbReference>
<dbReference type="Proteomes" id="UP000678499">
    <property type="component" value="Unassembled WGS sequence"/>
</dbReference>
<dbReference type="OrthoDB" id="531008at2759"/>
<dbReference type="Pfam" id="PF16561">
    <property type="entry name" value="AMPK1_CBM"/>
    <property type="match status" value="1"/>
</dbReference>
<dbReference type="InterPro" id="IPR006828">
    <property type="entry name" value="ASC_dom"/>
</dbReference>
<dbReference type="SUPFAM" id="SSF160219">
    <property type="entry name" value="AMPKBI-like"/>
    <property type="match status" value="1"/>
</dbReference>
<feature type="region of interest" description="Disordered" evidence="4">
    <location>
        <begin position="28"/>
        <end position="51"/>
    </location>
</feature>
<proteinExistence type="inferred from homology"/>
<dbReference type="InterPro" id="IPR014756">
    <property type="entry name" value="Ig_E-set"/>
</dbReference>
<dbReference type="InterPro" id="IPR032640">
    <property type="entry name" value="AMPK1_CBM"/>
</dbReference>
<comment type="similarity">
    <text evidence="1">Belongs to the 5'-AMP-activated protein kinase beta subunit family.</text>
</comment>
<dbReference type="Pfam" id="PF04739">
    <property type="entry name" value="AMPKBI"/>
    <property type="match status" value="1"/>
</dbReference>
<organism evidence="6">
    <name type="scientific">Notodromas monacha</name>
    <dbReference type="NCBI Taxonomy" id="399045"/>
    <lineage>
        <taxon>Eukaryota</taxon>
        <taxon>Metazoa</taxon>
        <taxon>Ecdysozoa</taxon>
        <taxon>Arthropoda</taxon>
        <taxon>Crustacea</taxon>
        <taxon>Oligostraca</taxon>
        <taxon>Ostracoda</taxon>
        <taxon>Podocopa</taxon>
        <taxon>Podocopida</taxon>
        <taxon>Cypridocopina</taxon>
        <taxon>Cypridoidea</taxon>
        <taxon>Cyprididae</taxon>
        <taxon>Notodromas</taxon>
    </lineage>
</organism>
<evidence type="ECO:0000256" key="1">
    <source>
        <dbReference type="ARBA" id="ARBA00010926"/>
    </source>
</evidence>
<accession>A0A7R9BMU6</accession>
<dbReference type="InterPro" id="IPR037256">
    <property type="entry name" value="ASC_dom_sf"/>
</dbReference>
<dbReference type="InterPro" id="IPR013783">
    <property type="entry name" value="Ig-like_fold"/>
</dbReference>
<sequence>MGNASSARHNSSEHPLTMQARSREEIDAATRHGDHQKDHCKGNRPKHKKRPFWYTHTSASEGAMLGGGQECPAAATVTNLFLFKNEKEQYRKATLVGSFNNWEKIPMRKCGEEFAVSVQLGVGSYEYKFLVDGRWRLQNGCLADEGEVDKITVCESDFDADLALDDDEKHCPDGDTSATEPHASWGQIIPPYNSHHSSSKHPVMIPGSLANPVLNQQMPCSAHPEFVAEPTNHTIMRHLYSLTIHDAVMGLSSTHRYRNKFVTTILYKPFEPLGNNSHKHATTSAEVPAC</sequence>
<name>A0A7R9BMU6_9CRUS</name>